<dbReference type="Proteomes" id="UP000027866">
    <property type="component" value="Unassembled WGS sequence"/>
</dbReference>
<comment type="cofactor">
    <cofactor evidence="5">
        <name>[2Fe-2S] cluster</name>
        <dbReference type="ChEBI" id="CHEBI:190135"/>
    </cofactor>
</comment>
<evidence type="ECO:0000313" key="9">
    <source>
        <dbReference type="Proteomes" id="UP000027866"/>
    </source>
</evidence>
<dbReference type="PATRIC" id="fig|39960.10.peg.598"/>
<comment type="caution">
    <text evidence="8">The sequence shown here is derived from an EMBL/GenBank/DDBJ whole genome shotgun (WGS) entry which is preliminary data.</text>
</comment>
<gene>
    <name evidence="8" type="ORF">EH32_01055</name>
</gene>
<dbReference type="PANTHER" id="PTHR21496:SF0">
    <property type="entry name" value="RIESKE DOMAIN-CONTAINING PROTEIN"/>
    <property type="match status" value="1"/>
</dbReference>
<dbReference type="GO" id="GO:0046872">
    <property type="term" value="F:metal ion binding"/>
    <property type="evidence" value="ECO:0007669"/>
    <property type="project" value="UniProtKB-KW"/>
</dbReference>
<dbReference type="CDD" id="cd03528">
    <property type="entry name" value="Rieske_RO_ferredoxin"/>
    <property type="match status" value="1"/>
</dbReference>
<feature type="domain" description="Rieske" evidence="7">
    <location>
        <begin position="7"/>
        <end position="102"/>
    </location>
</feature>
<comment type="similarity">
    <text evidence="6">Belongs to the bacterial ring-hydroxylating dioxygenase ferredoxin component family.</text>
</comment>
<keyword evidence="9" id="KW-1185">Reference proteome</keyword>
<dbReference type="EMBL" id="JMIX01000010">
    <property type="protein sequence ID" value="KEO92361.1"/>
    <property type="molecule type" value="Genomic_DNA"/>
</dbReference>
<keyword evidence="2" id="KW-0479">Metal-binding</keyword>
<dbReference type="RefSeq" id="WP_034905466.1">
    <property type="nucleotide sequence ID" value="NZ_CP017057.1"/>
</dbReference>
<dbReference type="SUPFAM" id="SSF50022">
    <property type="entry name" value="ISP domain"/>
    <property type="match status" value="1"/>
</dbReference>
<accession>A0A074MC34</accession>
<evidence type="ECO:0000313" key="8">
    <source>
        <dbReference type="EMBL" id="KEO92361.1"/>
    </source>
</evidence>
<evidence type="ECO:0000259" key="7">
    <source>
        <dbReference type="PROSITE" id="PS51296"/>
    </source>
</evidence>
<dbReference type="OrthoDB" id="9800167at2"/>
<dbReference type="InterPro" id="IPR017941">
    <property type="entry name" value="Rieske_2Fe-2S"/>
</dbReference>
<protein>
    <recommendedName>
        <fullName evidence="7">Rieske domain-containing protein</fullName>
    </recommendedName>
</protein>
<evidence type="ECO:0000256" key="1">
    <source>
        <dbReference type="ARBA" id="ARBA00022714"/>
    </source>
</evidence>
<keyword evidence="4" id="KW-0411">Iron-sulfur</keyword>
<proteinExistence type="inferred from homology"/>
<evidence type="ECO:0000256" key="5">
    <source>
        <dbReference type="ARBA" id="ARBA00034078"/>
    </source>
</evidence>
<dbReference type="PANTHER" id="PTHR21496">
    <property type="entry name" value="FERREDOXIN-RELATED"/>
    <property type="match status" value="1"/>
</dbReference>
<evidence type="ECO:0000256" key="2">
    <source>
        <dbReference type="ARBA" id="ARBA00022723"/>
    </source>
</evidence>
<dbReference type="AlphaFoldDB" id="A0A074MC34"/>
<dbReference type="Gene3D" id="2.102.10.10">
    <property type="entry name" value="Rieske [2Fe-2S] iron-sulphur domain"/>
    <property type="match status" value="1"/>
</dbReference>
<evidence type="ECO:0000256" key="6">
    <source>
        <dbReference type="ARBA" id="ARBA00038001"/>
    </source>
</evidence>
<dbReference type="InterPro" id="IPR036922">
    <property type="entry name" value="Rieske_2Fe-2S_sf"/>
</dbReference>
<dbReference type="GO" id="GO:0051537">
    <property type="term" value="F:2 iron, 2 sulfur cluster binding"/>
    <property type="evidence" value="ECO:0007669"/>
    <property type="project" value="UniProtKB-KW"/>
</dbReference>
<evidence type="ECO:0000256" key="4">
    <source>
        <dbReference type="ARBA" id="ARBA00023014"/>
    </source>
</evidence>
<organism evidence="8 9">
    <name type="scientific">Erythrobacter litoralis</name>
    <dbReference type="NCBI Taxonomy" id="39960"/>
    <lineage>
        <taxon>Bacteria</taxon>
        <taxon>Pseudomonadati</taxon>
        <taxon>Pseudomonadota</taxon>
        <taxon>Alphaproteobacteria</taxon>
        <taxon>Sphingomonadales</taxon>
        <taxon>Erythrobacteraceae</taxon>
        <taxon>Erythrobacter/Porphyrobacter group</taxon>
        <taxon>Erythrobacter</taxon>
    </lineage>
</organism>
<name>A0A074MC34_9SPHN</name>
<sequence length="104" mass="10969">MDEEGWQHAGRVGEISSARPLAVEVGGREVLLCRSGGDVFAVDARCPHAGQSLAQGQVRGGAIACPFHGARFRLSDGAPTAGPTRRALGTHRVRIADGEVWVRL</sequence>
<keyword evidence="1" id="KW-0001">2Fe-2S</keyword>
<reference evidence="8 9" key="1">
    <citation type="submission" date="2014-04" db="EMBL/GenBank/DDBJ databases">
        <title>A comprehensive comparison of genomes of Erythrobacter spp. Strains.</title>
        <authorList>
            <person name="Zheng Q."/>
        </authorList>
    </citation>
    <scope>NUCLEOTIDE SEQUENCE [LARGE SCALE GENOMIC DNA]</scope>
    <source>
        <strain evidence="8 9">DSM 8509</strain>
    </source>
</reference>
<dbReference type="PROSITE" id="PS51296">
    <property type="entry name" value="RIESKE"/>
    <property type="match status" value="1"/>
</dbReference>
<dbReference type="KEGG" id="elq:Ga0102493_111518"/>
<dbReference type="Pfam" id="PF00355">
    <property type="entry name" value="Rieske"/>
    <property type="match status" value="1"/>
</dbReference>
<evidence type="ECO:0000256" key="3">
    <source>
        <dbReference type="ARBA" id="ARBA00023004"/>
    </source>
</evidence>
<keyword evidence="3" id="KW-0408">Iron</keyword>